<dbReference type="PANTHER" id="PTHR47150">
    <property type="entry name" value="OS12G0169200 PROTEIN"/>
    <property type="match status" value="1"/>
</dbReference>
<evidence type="ECO:0000313" key="1">
    <source>
        <dbReference type="EMBL" id="KAG1531886.1"/>
    </source>
</evidence>
<dbReference type="EMBL" id="JAANIT010005114">
    <property type="protein sequence ID" value="KAG1531886.1"/>
    <property type="molecule type" value="Genomic_DNA"/>
</dbReference>
<accession>A0A9P6XSX9</accession>
<comment type="caution">
    <text evidence="1">The sequence shown here is derived from an EMBL/GenBank/DDBJ whole genome shotgun (WGS) entry which is preliminary data.</text>
</comment>
<dbReference type="AlphaFoldDB" id="A0A9P6XSX9"/>
<dbReference type="Proteomes" id="UP000717996">
    <property type="component" value="Unassembled WGS sequence"/>
</dbReference>
<sequence>MVLQALEEKITKHWDNFMGHCSYYLADRIYPKYSAFVKTIPCPVTPKAKKEVRKDVECAFGVLKARLAVVRKAARLWKKPDLSNIMKICITLHNMIIKDERGFGLSQVVDCDGAELQLERIENVSAEFEQIRARLRRTMDRKTHSQLQQDLME</sequence>
<dbReference type="OrthoDB" id="683796at2759"/>
<evidence type="ECO:0000313" key="2">
    <source>
        <dbReference type="Proteomes" id="UP000717996"/>
    </source>
</evidence>
<dbReference type="PANTHER" id="PTHR47150:SF7">
    <property type="entry name" value="NUCLEASE"/>
    <property type="match status" value="1"/>
</dbReference>
<organism evidence="1 2">
    <name type="scientific">Rhizopus oryzae</name>
    <name type="common">Mucormycosis agent</name>
    <name type="synonym">Rhizopus arrhizus var. delemar</name>
    <dbReference type="NCBI Taxonomy" id="64495"/>
    <lineage>
        <taxon>Eukaryota</taxon>
        <taxon>Fungi</taxon>
        <taxon>Fungi incertae sedis</taxon>
        <taxon>Mucoromycota</taxon>
        <taxon>Mucoromycotina</taxon>
        <taxon>Mucoromycetes</taxon>
        <taxon>Mucorales</taxon>
        <taxon>Mucorineae</taxon>
        <taxon>Rhizopodaceae</taxon>
        <taxon>Rhizopus</taxon>
    </lineage>
</organism>
<reference evidence="1" key="1">
    <citation type="journal article" date="2020" name="Microb. Genom.">
        <title>Genetic diversity of clinical and environmental Mucorales isolates obtained from an investigation of mucormycosis cases among solid organ transplant recipients.</title>
        <authorList>
            <person name="Nguyen M.H."/>
            <person name="Kaul D."/>
            <person name="Muto C."/>
            <person name="Cheng S.J."/>
            <person name="Richter R.A."/>
            <person name="Bruno V.M."/>
            <person name="Liu G."/>
            <person name="Beyhan S."/>
            <person name="Sundermann A.J."/>
            <person name="Mounaud S."/>
            <person name="Pasculle A.W."/>
            <person name="Nierman W.C."/>
            <person name="Driscoll E."/>
            <person name="Cumbie R."/>
            <person name="Clancy C.J."/>
            <person name="Dupont C.L."/>
        </authorList>
    </citation>
    <scope>NUCLEOTIDE SEQUENCE</scope>
    <source>
        <strain evidence="1">GL16</strain>
    </source>
</reference>
<name>A0A9P6XSX9_RHIOR</name>
<dbReference type="Pfam" id="PF04827">
    <property type="entry name" value="Plant_tran"/>
    <property type="match status" value="1"/>
</dbReference>
<dbReference type="InterPro" id="IPR006912">
    <property type="entry name" value="Harbinger_derived_prot"/>
</dbReference>
<gene>
    <name evidence="1" type="ORF">G6F51_013342</name>
</gene>
<proteinExistence type="predicted"/>
<protein>
    <submittedName>
        <fullName evidence="1">Uncharacterized protein</fullName>
    </submittedName>
</protein>